<name>A0A0L8LYY2_9ACTN</name>
<dbReference type="OrthoDB" id="9815541at2"/>
<dbReference type="SUPFAM" id="SSF47090">
    <property type="entry name" value="PGBD-like"/>
    <property type="match status" value="1"/>
</dbReference>
<reference evidence="2" key="1">
    <citation type="submission" date="2015-07" db="EMBL/GenBank/DDBJ databases">
        <authorList>
            <person name="Ju K.-S."/>
            <person name="Doroghazi J.R."/>
            <person name="Metcalf W.W."/>
        </authorList>
    </citation>
    <scope>NUCLEOTIDE SEQUENCE [LARGE SCALE GENOMIC DNA]</scope>
    <source>
        <strain evidence="2">NRRL 2290</strain>
    </source>
</reference>
<dbReference type="EMBL" id="LGUS01000008">
    <property type="protein sequence ID" value="KOG43265.1"/>
    <property type="molecule type" value="Genomic_DNA"/>
</dbReference>
<dbReference type="PATRIC" id="fig|67356.5.peg.483"/>
<dbReference type="InterPro" id="IPR036365">
    <property type="entry name" value="PGBD-like_sf"/>
</dbReference>
<proteinExistence type="predicted"/>
<dbReference type="Proteomes" id="UP000037251">
    <property type="component" value="Unassembled WGS sequence"/>
</dbReference>
<dbReference type="AlphaFoldDB" id="A0A0L8LYY2"/>
<accession>A0A0L8LYY2</accession>
<evidence type="ECO:0000313" key="1">
    <source>
        <dbReference type="EMBL" id="KOG43265.1"/>
    </source>
</evidence>
<dbReference type="STRING" id="67356.AQJ84_26955"/>
<gene>
    <name evidence="1" type="ORF">ADK37_02230</name>
</gene>
<comment type="caution">
    <text evidence="1">The sequence shown here is derived from an EMBL/GenBank/DDBJ whole genome shotgun (WGS) entry which is preliminary data.</text>
</comment>
<evidence type="ECO:0008006" key="3">
    <source>
        <dbReference type="Google" id="ProtNLM"/>
    </source>
</evidence>
<evidence type="ECO:0000313" key="2">
    <source>
        <dbReference type="Proteomes" id="UP000037251"/>
    </source>
</evidence>
<dbReference type="Gene3D" id="1.10.101.10">
    <property type="entry name" value="PGBD-like superfamily/PGBD"/>
    <property type="match status" value="1"/>
</dbReference>
<dbReference type="RefSeq" id="WP_030040411.1">
    <property type="nucleotide sequence ID" value="NZ_KL575599.1"/>
</dbReference>
<dbReference type="eggNOG" id="COG3409">
    <property type="taxonomic scope" value="Bacteria"/>
</dbReference>
<protein>
    <recommendedName>
        <fullName evidence="3">Peptidoglycan binding-like domain-containing protein</fullName>
    </recommendedName>
</protein>
<organism evidence="1 2">
    <name type="scientific">Streptomyces resistomycificus</name>
    <dbReference type="NCBI Taxonomy" id="67356"/>
    <lineage>
        <taxon>Bacteria</taxon>
        <taxon>Bacillati</taxon>
        <taxon>Actinomycetota</taxon>
        <taxon>Actinomycetes</taxon>
        <taxon>Kitasatosporales</taxon>
        <taxon>Streptomycetaceae</taxon>
        <taxon>Streptomyces</taxon>
        <taxon>Streptomyces aurantiacus group</taxon>
    </lineage>
</organism>
<keyword evidence="2" id="KW-1185">Reference proteome</keyword>
<dbReference type="InterPro" id="IPR036366">
    <property type="entry name" value="PGBDSf"/>
</dbReference>
<sequence length="129" mass="13908">MPISQSVGRNGANLRREVQYVQALLNVFRAERGQTVLDLDGLVGPRTIGAIEEFQTAVTGVVDGRVDPGAQAITALEGQTAGVLDELRTVTMFALLLSHRPVEEEPPVVEDPVLDDAELQTLVQSIFAE</sequence>